<keyword evidence="3" id="KW-1185">Reference proteome</keyword>
<keyword evidence="1" id="KW-0812">Transmembrane</keyword>
<evidence type="ECO:0000313" key="3">
    <source>
        <dbReference type="Proteomes" id="UP001190700"/>
    </source>
</evidence>
<name>A0AAE0LA27_9CHLO</name>
<reference evidence="2 3" key="1">
    <citation type="journal article" date="2015" name="Genome Biol. Evol.">
        <title>Comparative Genomics of a Bacterivorous Green Alga Reveals Evolutionary Causalities and Consequences of Phago-Mixotrophic Mode of Nutrition.</title>
        <authorList>
            <person name="Burns J.A."/>
            <person name="Paasch A."/>
            <person name="Narechania A."/>
            <person name="Kim E."/>
        </authorList>
    </citation>
    <scope>NUCLEOTIDE SEQUENCE [LARGE SCALE GENOMIC DNA]</scope>
    <source>
        <strain evidence="2 3">PLY_AMNH</strain>
    </source>
</reference>
<gene>
    <name evidence="2" type="ORF">CYMTET_14540</name>
</gene>
<keyword evidence="1" id="KW-0472">Membrane</keyword>
<dbReference type="EMBL" id="LGRX02006099">
    <property type="protein sequence ID" value="KAK3277457.1"/>
    <property type="molecule type" value="Genomic_DNA"/>
</dbReference>
<proteinExistence type="predicted"/>
<comment type="caution">
    <text evidence="2">The sequence shown here is derived from an EMBL/GenBank/DDBJ whole genome shotgun (WGS) entry which is preliminary data.</text>
</comment>
<protein>
    <submittedName>
        <fullName evidence="2">Uncharacterized protein</fullName>
    </submittedName>
</protein>
<dbReference type="Proteomes" id="UP001190700">
    <property type="component" value="Unassembled WGS sequence"/>
</dbReference>
<keyword evidence="1" id="KW-1133">Transmembrane helix</keyword>
<evidence type="ECO:0000313" key="2">
    <source>
        <dbReference type="EMBL" id="KAK3277457.1"/>
    </source>
</evidence>
<feature type="transmembrane region" description="Helical" evidence="1">
    <location>
        <begin position="408"/>
        <end position="430"/>
    </location>
</feature>
<sequence>MAVVPLSDPATAGRRSSISILNNKCCISNPLHVSQPGDAQVRGAPDQPRLDWTPATTAIRHQSLDEREGIETQKLEGGGWSGEGPLGDPTAVQPLRGSVLDLQSSEVPFALGLQPDSAITYISFVSFALIYIHPIVSTVCFRALYCDAIHLDTAEVQYWLNADRGVQCFTPWWYTFVSVAVFVIITFVLGMPLGLIALTRCLHHRKLVRTDSQEWYTQAAEIRMEERVVAAASQCTASEEAEQAEEGALELQWRTDSIGRGYSTTIYSAPDLVSGKVIEVQPVFLAGAQPGSGVDAIRSQLLDPMLMKYFGGYTTSFQPKFYYWMGYDMLVRLFQTSMVVLVRMANERYDLVYMLLVTMCALAVHAHVHPYVSANINLLQTITFLSQGITCLGYITMRDVIVEDTGGLGIGSGMLFLQGLILLMASKYVMSELLDHMKDEDSVLFEVHLKAKVKISSAAASMKRSFRRRFISLNSGDFTIPSIFSEGRKSDAQ</sequence>
<feature type="transmembrane region" description="Helical" evidence="1">
    <location>
        <begin position="172"/>
        <end position="199"/>
    </location>
</feature>
<accession>A0AAE0LA27</accession>
<evidence type="ECO:0000256" key="1">
    <source>
        <dbReference type="SAM" id="Phobius"/>
    </source>
</evidence>
<organism evidence="2 3">
    <name type="scientific">Cymbomonas tetramitiformis</name>
    <dbReference type="NCBI Taxonomy" id="36881"/>
    <lineage>
        <taxon>Eukaryota</taxon>
        <taxon>Viridiplantae</taxon>
        <taxon>Chlorophyta</taxon>
        <taxon>Pyramimonadophyceae</taxon>
        <taxon>Pyramimonadales</taxon>
        <taxon>Pyramimonadaceae</taxon>
        <taxon>Cymbomonas</taxon>
    </lineage>
</organism>
<feature type="transmembrane region" description="Helical" evidence="1">
    <location>
        <begin position="378"/>
        <end position="396"/>
    </location>
</feature>
<feature type="transmembrane region" description="Helical" evidence="1">
    <location>
        <begin position="351"/>
        <end position="372"/>
    </location>
</feature>
<dbReference type="AlphaFoldDB" id="A0AAE0LA27"/>